<evidence type="ECO:0000313" key="1">
    <source>
        <dbReference type="EMBL" id="MFC6866783.1"/>
    </source>
</evidence>
<dbReference type="EMBL" id="JBHSXX010000001">
    <property type="protein sequence ID" value="MFC6866783.1"/>
    <property type="molecule type" value="Genomic_DNA"/>
</dbReference>
<dbReference type="InterPro" id="IPR012964">
    <property type="entry name" value="DUF1702"/>
</dbReference>
<dbReference type="Pfam" id="PF08012">
    <property type="entry name" value="DUF1702"/>
    <property type="match status" value="1"/>
</dbReference>
<name>A0ABW2BW72_9PSEU</name>
<reference evidence="2" key="1">
    <citation type="journal article" date="2019" name="Int. J. Syst. Evol. Microbiol.">
        <title>The Global Catalogue of Microorganisms (GCM) 10K type strain sequencing project: providing services to taxonomists for standard genome sequencing and annotation.</title>
        <authorList>
            <consortium name="The Broad Institute Genomics Platform"/>
            <consortium name="The Broad Institute Genome Sequencing Center for Infectious Disease"/>
            <person name="Wu L."/>
            <person name="Ma J."/>
        </authorList>
    </citation>
    <scope>NUCLEOTIDE SEQUENCE [LARGE SCALE GENOMIC DNA]</scope>
    <source>
        <strain evidence="2">KCTC 32255</strain>
    </source>
</reference>
<accession>A0ABW2BW72</accession>
<protein>
    <submittedName>
        <fullName evidence="1">DUF1702 family protein</fullName>
    </submittedName>
</protein>
<organism evidence="1 2">
    <name type="scientific">Haloechinothrix salitolerans</name>
    <dbReference type="NCBI Taxonomy" id="926830"/>
    <lineage>
        <taxon>Bacteria</taxon>
        <taxon>Bacillati</taxon>
        <taxon>Actinomycetota</taxon>
        <taxon>Actinomycetes</taxon>
        <taxon>Pseudonocardiales</taxon>
        <taxon>Pseudonocardiaceae</taxon>
        <taxon>Haloechinothrix</taxon>
    </lineage>
</organism>
<proteinExistence type="predicted"/>
<evidence type="ECO:0000313" key="2">
    <source>
        <dbReference type="Proteomes" id="UP001596337"/>
    </source>
</evidence>
<gene>
    <name evidence="1" type="ORF">ACFQGD_06450</name>
</gene>
<comment type="caution">
    <text evidence="1">The sequence shown here is derived from an EMBL/GenBank/DDBJ whole genome shotgun (WGS) entry which is preliminary data.</text>
</comment>
<sequence length="295" mass="32042">MADFSRRGFRTDRPDARAILEGHARSFLTGFNLAVAHWRDPHPALATIAEEERGFAYEGAAMFARLIDITTLGRSRALARLLAGHGQCYVHLIHVGAGWPFGLLRLRLPVAVPATPLVRWLALDGAGFAEAFFGGWQVVVRRCVAGPDERAEARYGGYGRALWFIEAGDVDGIARRVAALPTRARAPVWSGVGLACAYAGATDDVGRRRLSQASGDYRQHFAQGLVFAAGARARAAIIPTHTERACRQLLQVDATEAASLSDVTARGLTSRGDIAAYLNWRTRIRESLSTIVTHD</sequence>
<dbReference type="RefSeq" id="WP_345405765.1">
    <property type="nucleotide sequence ID" value="NZ_BAABLA010000121.1"/>
</dbReference>
<keyword evidence="2" id="KW-1185">Reference proteome</keyword>
<dbReference type="Proteomes" id="UP001596337">
    <property type="component" value="Unassembled WGS sequence"/>
</dbReference>